<evidence type="ECO:0000313" key="3">
    <source>
        <dbReference type="Proteomes" id="UP000520156"/>
    </source>
</evidence>
<dbReference type="Proteomes" id="UP000520156">
    <property type="component" value="Unassembled WGS sequence"/>
</dbReference>
<dbReference type="SUPFAM" id="SSF53756">
    <property type="entry name" value="UDP-Glycosyltransferase/glycogen phosphorylase"/>
    <property type="match status" value="1"/>
</dbReference>
<accession>A0A7X1F7L2</accession>
<dbReference type="EMBL" id="JACLAU010000011">
    <property type="protein sequence ID" value="MBC2651897.1"/>
    <property type="molecule type" value="Genomic_DNA"/>
</dbReference>
<keyword evidence="2" id="KW-0808">Transferase</keyword>
<reference evidence="2 3" key="1">
    <citation type="submission" date="2020-08" db="EMBL/GenBank/DDBJ databases">
        <title>The genome sequence of Novosphingobium flavum 4Y4.</title>
        <authorList>
            <person name="Liu Y."/>
        </authorList>
    </citation>
    <scope>NUCLEOTIDE SEQUENCE [LARGE SCALE GENOMIC DNA]</scope>
    <source>
        <strain evidence="2 3">4Y4</strain>
    </source>
</reference>
<organism evidence="2 3">
    <name type="scientific">Novosphingobium aerophilum</name>
    <dbReference type="NCBI Taxonomy" id="2839843"/>
    <lineage>
        <taxon>Bacteria</taxon>
        <taxon>Pseudomonadati</taxon>
        <taxon>Pseudomonadota</taxon>
        <taxon>Alphaproteobacteria</taxon>
        <taxon>Sphingomonadales</taxon>
        <taxon>Sphingomonadaceae</taxon>
        <taxon>Novosphingobium</taxon>
    </lineage>
</organism>
<dbReference type="SUPFAM" id="SSF53448">
    <property type="entry name" value="Nucleotide-diphospho-sugar transferases"/>
    <property type="match status" value="2"/>
</dbReference>
<dbReference type="PANTHER" id="PTHR46656:SF3">
    <property type="entry name" value="PUTATIVE-RELATED"/>
    <property type="match status" value="1"/>
</dbReference>
<protein>
    <submittedName>
        <fullName evidence="2">Glycosyltransferase</fullName>
    </submittedName>
</protein>
<feature type="region of interest" description="Disordered" evidence="1">
    <location>
        <begin position="779"/>
        <end position="804"/>
    </location>
</feature>
<dbReference type="CDD" id="cd03801">
    <property type="entry name" value="GT4_PimA-like"/>
    <property type="match status" value="1"/>
</dbReference>
<dbReference type="RefSeq" id="WP_185683318.1">
    <property type="nucleotide sequence ID" value="NZ_JACLAU010000011.1"/>
</dbReference>
<dbReference type="Gene3D" id="3.90.550.10">
    <property type="entry name" value="Spore Coat Polysaccharide Biosynthesis Protein SpsA, Chain A"/>
    <property type="match status" value="2"/>
</dbReference>
<name>A0A7X1F7L2_9SPHN</name>
<dbReference type="InterPro" id="IPR029044">
    <property type="entry name" value="Nucleotide-diphossugar_trans"/>
</dbReference>
<gene>
    <name evidence="2" type="ORF">H7F49_09290</name>
</gene>
<dbReference type="Pfam" id="PF13692">
    <property type="entry name" value="Glyco_trans_1_4"/>
    <property type="match status" value="1"/>
</dbReference>
<keyword evidence="3" id="KW-1185">Reference proteome</keyword>
<evidence type="ECO:0000256" key="1">
    <source>
        <dbReference type="SAM" id="MobiDB-lite"/>
    </source>
</evidence>
<sequence>MAEDSAALRALVFTEDNRKAGLFDPDWYLQAYPDVKAEGLDPLQHYLLHGHAEGRNPGPSFDTRFYIESSPDVVASGINPLVHYLRWGQGEGRAPNGRVAPSRRGKAVRHVIVKEMAFEPGHEAAVLVTHAPAGRLKPHVQPYMEALRANGLTVLLVAVVDRPLELRPAEIATASGIIVRDNAGYDFGAWAHALQIEPALLGASRLILTNDSVVCSSDPARFRTLIERLRASGADVTGLTASHEHGWHLSSYFLALAPRALGSWAFQHFFRDIRNLSDKDEVIRTYEVPFAARMQAAGLSVAALYTGSGPGNPTLFCWRELIAQGFPFVKLLLLRDSFATGSDWPEPVRRALRDLRENWPGILRAAGFDVRLVQAAIDAADCSHIPAGPSTDLLVAGSGSTAISRDHTLKVAFLGPWNYDNGLGSASRELLCALRHTGVRLNVHPVARPFHVHRQICPPVATTDFAGQPDIAVVHLNPDSWHLLTADQREIVRSARQRIGYWVWETDTIPPAWQHDLHSVDRIWAPSQYCADIFSAHVDLPVDVIPHPVPVPAGIAAGRETMLRRVGVDPDRRVILYIFDGASYLIRKNPEALVRAFAAAGLARRGWSLLLKTKHLYDRPAAGEALARLVAATPGAVLADISLDADEVTSLIAAADVYASPHCSEGFGLTVAEAMAVGRPVVATDFGGTRDFLSADCGYPVSATRAVLEEDHGHYLKGHAWARIDEGALAAALTRAADAASAGDHRMGQAARAAVAHRLSYASVARRIEDSFAAAVEDSAGHDGKAKPVARRSAAIQPPPVPDVRIDPTAGVPFGRVAFEAGVIPVRLADDLAWDATPLPPGPANDWLVLAPRSSRIRADADRVILQAAAQRPDVALFYADDAAVEAPAQHRVRLKPDFNATLLVSQDYIGAPVIIRRDLFDALGGLARERRGAALYDLVLRVAEAGRTIARIPEVLLVHPGERPLPPVEQRRAALVARRHLAGVDLVEAGAPGQLRQQRQFGEGLFPRVSLLIPTNRALRPGEDGTYIERLLGAIARANWPLETITAIVGDNFADEPGWARQRWPFRLIRVHTPEHAGAQFNYAAKANQLWRLAPDDHVIFLNDDAEPSDAEWLKALVGFLAERSVGAVGARLLYANGSIQHAGMIPALRTAVHAWLGWPADAGTYFGWAEAQREWSMLTGAVLATRRSILERVNGFDERFSLEFNDVDLCLRIRGLGYRLVYNPDACFTHAEKASRGETAPPGAEVALFLSRWSEWLAHDPAYHPMFDPHRFDPVPAVPADAWFVKR</sequence>
<proteinExistence type="predicted"/>
<comment type="caution">
    <text evidence="2">The sequence shown here is derived from an EMBL/GenBank/DDBJ whole genome shotgun (WGS) entry which is preliminary data.</text>
</comment>
<evidence type="ECO:0000313" key="2">
    <source>
        <dbReference type="EMBL" id="MBC2651897.1"/>
    </source>
</evidence>
<dbReference type="Pfam" id="PF05045">
    <property type="entry name" value="RgpF"/>
    <property type="match status" value="1"/>
</dbReference>
<dbReference type="GO" id="GO:0016740">
    <property type="term" value="F:transferase activity"/>
    <property type="evidence" value="ECO:0007669"/>
    <property type="project" value="UniProtKB-KW"/>
</dbReference>
<dbReference type="InterPro" id="IPR007739">
    <property type="entry name" value="RgpF"/>
</dbReference>
<dbReference type="Gene3D" id="3.40.50.2000">
    <property type="entry name" value="Glycogen Phosphorylase B"/>
    <property type="match status" value="1"/>
</dbReference>
<dbReference type="PANTHER" id="PTHR46656">
    <property type="entry name" value="PUTATIVE-RELATED"/>
    <property type="match status" value="1"/>
</dbReference>